<gene>
    <name evidence="2" type="ORF">TanjilG_09737</name>
</gene>
<organism evidence="2 3">
    <name type="scientific">Lupinus angustifolius</name>
    <name type="common">Narrow-leaved blue lupine</name>
    <dbReference type="NCBI Taxonomy" id="3871"/>
    <lineage>
        <taxon>Eukaryota</taxon>
        <taxon>Viridiplantae</taxon>
        <taxon>Streptophyta</taxon>
        <taxon>Embryophyta</taxon>
        <taxon>Tracheophyta</taxon>
        <taxon>Spermatophyta</taxon>
        <taxon>Magnoliopsida</taxon>
        <taxon>eudicotyledons</taxon>
        <taxon>Gunneridae</taxon>
        <taxon>Pentapetalae</taxon>
        <taxon>rosids</taxon>
        <taxon>fabids</taxon>
        <taxon>Fabales</taxon>
        <taxon>Fabaceae</taxon>
        <taxon>Papilionoideae</taxon>
        <taxon>50 kb inversion clade</taxon>
        <taxon>genistoids sensu lato</taxon>
        <taxon>core genistoids</taxon>
        <taxon>Genisteae</taxon>
        <taxon>Lupinus</taxon>
    </lineage>
</organism>
<dbReference type="Gramene" id="OIV96310">
    <property type="protein sequence ID" value="OIV96310"/>
    <property type="gene ID" value="TanjilG_09737"/>
</dbReference>
<proteinExistence type="predicted"/>
<reference evidence="2 3" key="1">
    <citation type="journal article" date="2017" name="Plant Biotechnol. J.">
        <title>A comprehensive draft genome sequence for lupin (Lupinus angustifolius), an emerging health food: insights into plant-microbe interactions and legume evolution.</title>
        <authorList>
            <person name="Hane J.K."/>
            <person name="Ming Y."/>
            <person name="Kamphuis L.G."/>
            <person name="Nelson M.N."/>
            <person name="Garg G."/>
            <person name="Atkins C.A."/>
            <person name="Bayer P.E."/>
            <person name="Bravo A."/>
            <person name="Bringans S."/>
            <person name="Cannon S."/>
            <person name="Edwards D."/>
            <person name="Foley R."/>
            <person name="Gao L.L."/>
            <person name="Harrison M.J."/>
            <person name="Huang W."/>
            <person name="Hurgobin B."/>
            <person name="Li S."/>
            <person name="Liu C.W."/>
            <person name="McGrath A."/>
            <person name="Morahan G."/>
            <person name="Murray J."/>
            <person name="Weller J."/>
            <person name="Jian J."/>
            <person name="Singh K.B."/>
        </authorList>
    </citation>
    <scope>NUCLEOTIDE SEQUENCE [LARGE SCALE GENOMIC DNA]</scope>
    <source>
        <strain evidence="3">cv. Tanjil</strain>
        <tissue evidence="2">Whole plant</tissue>
    </source>
</reference>
<dbReference type="PANTHER" id="PTHR34792">
    <property type="entry name" value="OS02G0121500 PROTEIN"/>
    <property type="match status" value="1"/>
</dbReference>
<name>A0A4P1QWF1_LUPAN</name>
<sequence>MKKRSRESTLSDSEKVQGIESRKKDGIKKSKKSWWPTSEVGCGAITKDEEEVAETLFSFAGMFPNNDSNASKIEPECQSLPQDSVNATFEASGTTQDTSPSPERSPSGAAKLTSLNETFDKQQIDFPDSAKLLTASRNTDQKQATPMIDKSENGSKVALHDSKLSLVMGLNVPKQSLNSQIEKQPDMEFEMVDIDSKQERHVVKDQKENEGPALWSGLSSRAFSGTNASYLQFSAAKAPGWLNAAICASKHDVMESCSSGVMIPKVVSYKKSWKSCAAHVHISHLIRSLEVSKGGQVKKEGEVRKPQQMRVQHVSKCGVLKEVDNLNGMRNGISSAAGTVHSSTRSSNEAKNGIIQQQSYYHDISQAPPTTTVYGPQNQSFNFLSLSSGNNGLKVNNSFNNGGSRLEPLSKYQVPYFQTMQQQHGLMPIPTPQCQYASTSYHDQHHVAGPQVRLHQPHYYGGPLSGIDYSSTVSNKQHYQSFWAVQLAAPQGSSAVNYNIARARYHNLQSGWHGSSSAASSCSQVIDPCCPEALGSKITSISEQQLFALASSLHRSRTNGLNIRLPSVCEESRGRFHSSPTPSLQLLCDERI</sequence>
<feature type="region of interest" description="Disordered" evidence="1">
    <location>
        <begin position="136"/>
        <end position="155"/>
    </location>
</feature>
<feature type="region of interest" description="Disordered" evidence="1">
    <location>
        <begin position="1"/>
        <end position="46"/>
    </location>
</feature>
<evidence type="ECO:0000313" key="3">
    <source>
        <dbReference type="Proteomes" id="UP000188354"/>
    </source>
</evidence>
<accession>A0A4P1QWF1</accession>
<feature type="region of interest" description="Disordered" evidence="1">
    <location>
        <begin position="61"/>
        <end position="110"/>
    </location>
</feature>
<dbReference type="EMBL" id="CM007375">
    <property type="protein sequence ID" value="OIV96310.1"/>
    <property type="molecule type" value="Genomic_DNA"/>
</dbReference>
<dbReference type="InterPro" id="IPR040305">
    <property type="entry name" value="At1g75730-like"/>
</dbReference>
<evidence type="ECO:0000313" key="2">
    <source>
        <dbReference type="EMBL" id="OIV96310.1"/>
    </source>
</evidence>
<keyword evidence="3" id="KW-1185">Reference proteome</keyword>
<evidence type="ECO:0000256" key="1">
    <source>
        <dbReference type="SAM" id="MobiDB-lite"/>
    </source>
</evidence>
<feature type="compositionally biased region" description="Basic and acidic residues" evidence="1">
    <location>
        <begin position="1"/>
        <end position="28"/>
    </location>
</feature>
<protein>
    <submittedName>
        <fullName evidence="2">Uncharacterized protein</fullName>
    </submittedName>
</protein>
<feature type="compositionally biased region" description="Polar residues" evidence="1">
    <location>
        <begin position="79"/>
        <end position="104"/>
    </location>
</feature>
<dbReference type="Proteomes" id="UP000188354">
    <property type="component" value="Chromosome LG15"/>
</dbReference>
<dbReference type="AlphaFoldDB" id="A0A4P1QWF1"/>
<dbReference type="PANTHER" id="PTHR34792:SF1">
    <property type="entry name" value="OS02G0121500 PROTEIN"/>
    <property type="match status" value="1"/>
</dbReference>